<dbReference type="InterPro" id="IPR005719">
    <property type="entry name" value="Dihydroorotate_DH_2"/>
</dbReference>
<comment type="similarity">
    <text evidence="3 11">Belongs to the dihydroorotate dehydrogenase family. Type 2 subfamily.</text>
</comment>
<comment type="caution">
    <text evidence="13">The sequence shown here is derived from an EMBL/GenBank/DDBJ whole genome shotgun (WGS) entry which is preliminary data.</text>
</comment>
<keyword evidence="9 11" id="KW-0472">Membrane</keyword>
<dbReference type="EC" id="1.3.5.2" evidence="4 11"/>
<protein>
    <recommendedName>
        <fullName evidence="5 11">Dihydroorotate dehydrogenase (quinone), mitochondrial</fullName>
        <shortName evidence="11">DHOdehase</shortName>
        <ecNumber evidence="4 11">1.3.5.2</ecNumber>
    </recommendedName>
</protein>
<keyword evidence="8 11" id="KW-0560">Oxidoreductase</keyword>
<dbReference type="GO" id="GO:0006207">
    <property type="term" value="P:'de novo' pyrimidine nucleobase biosynthetic process"/>
    <property type="evidence" value="ECO:0007669"/>
    <property type="project" value="InterPro"/>
</dbReference>
<dbReference type="Gene3D" id="3.20.20.70">
    <property type="entry name" value="Aldolase class I"/>
    <property type="match status" value="1"/>
</dbReference>
<dbReference type="InterPro" id="IPR001295">
    <property type="entry name" value="Dihydroorotate_DH_CS"/>
</dbReference>
<evidence type="ECO:0000256" key="11">
    <source>
        <dbReference type="RuleBase" id="RU361255"/>
    </source>
</evidence>
<dbReference type="SUPFAM" id="SSF51395">
    <property type="entry name" value="FMN-linked oxidoreductases"/>
    <property type="match status" value="1"/>
</dbReference>
<evidence type="ECO:0000256" key="1">
    <source>
        <dbReference type="ARBA" id="ARBA00004370"/>
    </source>
</evidence>
<keyword evidence="11" id="KW-0496">Mitochondrion</keyword>
<keyword evidence="6 11" id="KW-0285">Flavoprotein</keyword>
<dbReference type="PROSITE" id="PS00912">
    <property type="entry name" value="DHODEHASE_2"/>
    <property type="match status" value="1"/>
</dbReference>
<evidence type="ECO:0000256" key="10">
    <source>
        <dbReference type="ARBA" id="ARBA00048639"/>
    </source>
</evidence>
<gene>
    <name evidence="13" type="ORF">DERYTH_LOCUS4783</name>
</gene>
<feature type="domain" description="Dihydroorotate dehydrogenase catalytic" evidence="12">
    <location>
        <begin position="120"/>
        <end position="452"/>
    </location>
</feature>
<reference evidence="13" key="1">
    <citation type="submission" date="2021-06" db="EMBL/GenBank/DDBJ databases">
        <authorList>
            <person name="Kallberg Y."/>
            <person name="Tangrot J."/>
            <person name="Rosling A."/>
        </authorList>
    </citation>
    <scope>NUCLEOTIDE SEQUENCE</scope>
    <source>
        <strain evidence="13">MA453B</strain>
    </source>
</reference>
<evidence type="ECO:0000256" key="9">
    <source>
        <dbReference type="ARBA" id="ARBA00023136"/>
    </source>
</evidence>
<dbReference type="GO" id="GO:0009220">
    <property type="term" value="P:pyrimidine ribonucleotide biosynthetic process"/>
    <property type="evidence" value="ECO:0007669"/>
    <property type="project" value="TreeGrafter"/>
</dbReference>
<keyword evidence="14" id="KW-1185">Reference proteome</keyword>
<comment type="cofactor">
    <cofactor evidence="11">
        <name>FMN</name>
        <dbReference type="ChEBI" id="CHEBI:58210"/>
    </cofactor>
    <text evidence="11">Binds 1 FMN per subunit.</text>
</comment>
<dbReference type="AlphaFoldDB" id="A0A9N9FJ95"/>
<evidence type="ECO:0000256" key="6">
    <source>
        <dbReference type="ARBA" id="ARBA00022630"/>
    </source>
</evidence>
<dbReference type="InterPro" id="IPR005720">
    <property type="entry name" value="Dihydroorotate_DH_cat"/>
</dbReference>
<evidence type="ECO:0000256" key="5">
    <source>
        <dbReference type="ARBA" id="ARBA00017599"/>
    </source>
</evidence>
<organism evidence="13 14">
    <name type="scientific">Dentiscutata erythropus</name>
    <dbReference type="NCBI Taxonomy" id="1348616"/>
    <lineage>
        <taxon>Eukaryota</taxon>
        <taxon>Fungi</taxon>
        <taxon>Fungi incertae sedis</taxon>
        <taxon>Mucoromycota</taxon>
        <taxon>Glomeromycotina</taxon>
        <taxon>Glomeromycetes</taxon>
        <taxon>Diversisporales</taxon>
        <taxon>Gigasporaceae</taxon>
        <taxon>Dentiscutata</taxon>
    </lineage>
</organism>
<keyword evidence="7 11" id="KW-0288">FMN</keyword>
<keyword evidence="11" id="KW-1133">Transmembrane helix</keyword>
<comment type="catalytic activity">
    <reaction evidence="10 11">
        <text>(S)-dihydroorotate + a quinone = orotate + a quinol</text>
        <dbReference type="Rhea" id="RHEA:30187"/>
        <dbReference type="ChEBI" id="CHEBI:24646"/>
        <dbReference type="ChEBI" id="CHEBI:30839"/>
        <dbReference type="ChEBI" id="CHEBI:30864"/>
        <dbReference type="ChEBI" id="CHEBI:132124"/>
        <dbReference type="EC" id="1.3.5.2"/>
    </reaction>
</comment>
<evidence type="ECO:0000256" key="7">
    <source>
        <dbReference type="ARBA" id="ARBA00022643"/>
    </source>
</evidence>
<dbReference type="CDD" id="cd04738">
    <property type="entry name" value="DHOD_2_like"/>
    <property type="match status" value="1"/>
</dbReference>
<keyword evidence="11" id="KW-0999">Mitochondrion inner membrane</keyword>
<dbReference type="PROSITE" id="PS00911">
    <property type="entry name" value="DHODEHASE_1"/>
    <property type="match status" value="1"/>
</dbReference>
<dbReference type="EMBL" id="CAJVPY010001886">
    <property type="protein sequence ID" value="CAG8540568.1"/>
    <property type="molecule type" value="Genomic_DNA"/>
</dbReference>
<dbReference type="InterPro" id="IPR050074">
    <property type="entry name" value="DHO_dehydrogenase"/>
</dbReference>
<proteinExistence type="inferred from homology"/>
<dbReference type="GO" id="GO:0005743">
    <property type="term" value="C:mitochondrial inner membrane"/>
    <property type="evidence" value="ECO:0007669"/>
    <property type="project" value="UniProtKB-SubCell"/>
</dbReference>
<evidence type="ECO:0000259" key="12">
    <source>
        <dbReference type="Pfam" id="PF01180"/>
    </source>
</evidence>
<keyword evidence="11" id="KW-0812">Transmembrane</keyword>
<feature type="transmembrane region" description="Helical" evidence="11">
    <location>
        <begin position="54"/>
        <end position="72"/>
    </location>
</feature>
<dbReference type="OrthoDB" id="14784at2759"/>
<evidence type="ECO:0000256" key="4">
    <source>
        <dbReference type="ARBA" id="ARBA00012791"/>
    </source>
</evidence>
<accession>A0A9N9FJ95</accession>
<dbReference type="PANTHER" id="PTHR48109">
    <property type="entry name" value="DIHYDROOROTATE DEHYDROGENASE (QUINONE), MITOCHONDRIAL-RELATED"/>
    <property type="match status" value="1"/>
</dbReference>
<comment type="pathway">
    <text evidence="2 11">Pyrimidine metabolism; UMP biosynthesis via de novo pathway; orotate from (S)-dihydroorotate (quinone route): step 1/1.</text>
</comment>
<evidence type="ECO:0000313" key="14">
    <source>
        <dbReference type="Proteomes" id="UP000789405"/>
    </source>
</evidence>
<evidence type="ECO:0000256" key="3">
    <source>
        <dbReference type="ARBA" id="ARBA00005359"/>
    </source>
</evidence>
<comment type="subcellular location">
    <subcellularLocation>
        <location evidence="1">Membrane</location>
    </subcellularLocation>
    <subcellularLocation>
        <location evidence="11">Mitochondrion inner membrane</location>
        <topology evidence="11">Single-pass membrane protein</topology>
    </subcellularLocation>
</comment>
<evidence type="ECO:0000256" key="8">
    <source>
        <dbReference type="ARBA" id="ARBA00023002"/>
    </source>
</evidence>
<dbReference type="PANTHER" id="PTHR48109:SF4">
    <property type="entry name" value="DIHYDROOROTATE DEHYDROGENASE (QUINONE), MITOCHONDRIAL"/>
    <property type="match status" value="1"/>
</dbReference>
<dbReference type="Pfam" id="PF01180">
    <property type="entry name" value="DHO_dh"/>
    <property type="match status" value="1"/>
</dbReference>
<dbReference type="NCBIfam" id="TIGR01036">
    <property type="entry name" value="pyrD_sub2"/>
    <property type="match status" value="1"/>
</dbReference>
<sequence length="467" mass="51237">MTLFRTYSYARTWRTPRPYQVNKPNFAFVRLRSRALSTTVTQQLPTSTARLKNFIIGTVSIVLGVTFLEYYFDSRAAIHKYFITPVLRTATDAETSHKLAIWVAKWGFCAKDRLADDEKLAVRAWGKNLSNPVGLAAGFDKHGEAIDSLFDLGFGYVEIGSVTPEPQPGNPQPRMFRLHDDKAVINRYGFNSVGHKGVELRLRDRLRRYLYHSAKLHPKITASLLASSPDGASLSDALGINRSLKDDKLLGINLGKNKSSDLESVDDYVKGVKSLGPYADVLVVNVSSPNTPGLRGLQRKDIFEKLLNEVTIARNSLSGPHPALLVKIAPDLSDDELDDIADAAMKSGVDGIIVSNTTISRPNSLYSDSSLVSETGGLSGPPVKPLALRALRKIYQRTNGELTLVGCGGISDAKDALEYARAGATLVQLYTSLAYDGVGKAREIKDGILSELKDKKWTDIVGEQWKN</sequence>
<dbReference type="GO" id="GO:0106430">
    <property type="term" value="F:dihydroorotate dehydrogenase (quinone) activity"/>
    <property type="evidence" value="ECO:0007669"/>
    <property type="project" value="UniProtKB-EC"/>
</dbReference>
<name>A0A9N9FJ95_9GLOM</name>
<evidence type="ECO:0000256" key="2">
    <source>
        <dbReference type="ARBA" id="ARBA00005161"/>
    </source>
</evidence>
<evidence type="ECO:0000313" key="13">
    <source>
        <dbReference type="EMBL" id="CAG8540568.1"/>
    </source>
</evidence>
<dbReference type="InterPro" id="IPR013785">
    <property type="entry name" value="Aldolase_TIM"/>
</dbReference>
<dbReference type="Proteomes" id="UP000789405">
    <property type="component" value="Unassembled WGS sequence"/>
</dbReference>